<dbReference type="AlphaFoldDB" id="A0ABD0R8M1"/>
<keyword evidence="2" id="KW-1185">Reference proteome</keyword>
<evidence type="ECO:0000313" key="2">
    <source>
        <dbReference type="Proteomes" id="UP001529510"/>
    </source>
</evidence>
<feature type="non-terminal residue" evidence="1">
    <location>
        <position position="1"/>
    </location>
</feature>
<gene>
    <name evidence="1" type="ORF">M9458_012519</name>
</gene>
<reference evidence="1 2" key="1">
    <citation type="submission" date="2024-05" db="EMBL/GenBank/DDBJ databases">
        <title>Genome sequencing and assembly of Indian major carp, Cirrhinus mrigala (Hamilton, 1822).</title>
        <authorList>
            <person name="Mohindra V."/>
            <person name="Chowdhury L.M."/>
            <person name="Lal K."/>
            <person name="Jena J.K."/>
        </authorList>
    </citation>
    <scope>NUCLEOTIDE SEQUENCE [LARGE SCALE GENOMIC DNA]</scope>
    <source>
        <strain evidence="1">CM1030</strain>
        <tissue evidence="1">Blood</tissue>
    </source>
</reference>
<feature type="non-terminal residue" evidence="1">
    <location>
        <position position="53"/>
    </location>
</feature>
<name>A0ABD0R8M1_CIRMR</name>
<accession>A0ABD0R8M1</accession>
<organism evidence="1 2">
    <name type="scientific">Cirrhinus mrigala</name>
    <name type="common">Mrigala</name>
    <dbReference type="NCBI Taxonomy" id="683832"/>
    <lineage>
        <taxon>Eukaryota</taxon>
        <taxon>Metazoa</taxon>
        <taxon>Chordata</taxon>
        <taxon>Craniata</taxon>
        <taxon>Vertebrata</taxon>
        <taxon>Euteleostomi</taxon>
        <taxon>Actinopterygii</taxon>
        <taxon>Neopterygii</taxon>
        <taxon>Teleostei</taxon>
        <taxon>Ostariophysi</taxon>
        <taxon>Cypriniformes</taxon>
        <taxon>Cyprinidae</taxon>
        <taxon>Labeoninae</taxon>
        <taxon>Labeonini</taxon>
        <taxon>Cirrhinus</taxon>
    </lineage>
</organism>
<proteinExistence type="predicted"/>
<sequence>QEEDEQYVDDGNTLGLNIIRASPLIKDLIFVLKMHFLQNIDKISYFESDALDL</sequence>
<dbReference type="Proteomes" id="UP001529510">
    <property type="component" value="Unassembled WGS sequence"/>
</dbReference>
<evidence type="ECO:0000313" key="1">
    <source>
        <dbReference type="EMBL" id="KAL0194223.1"/>
    </source>
</evidence>
<protein>
    <submittedName>
        <fullName evidence="1">Uncharacterized protein</fullName>
    </submittedName>
</protein>
<dbReference type="EMBL" id="JAMKFB020000005">
    <property type="protein sequence ID" value="KAL0194223.1"/>
    <property type="molecule type" value="Genomic_DNA"/>
</dbReference>
<comment type="caution">
    <text evidence="1">The sequence shown here is derived from an EMBL/GenBank/DDBJ whole genome shotgun (WGS) entry which is preliminary data.</text>
</comment>